<accession>A0ABP0PTS2</accession>
<keyword evidence="13" id="KW-1185">Reference proteome</keyword>
<evidence type="ECO:0008006" key="14">
    <source>
        <dbReference type="Google" id="ProtNLM"/>
    </source>
</evidence>
<dbReference type="PROSITE" id="PS00108">
    <property type="entry name" value="PROTEIN_KINASE_ST"/>
    <property type="match status" value="1"/>
</dbReference>
<evidence type="ECO:0000256" key="7">
    <source>
        <dbReference type="ARBA" id="ARBA00022840"/>
    </source>
</evidence>
<proteinExistence type="inferred from homology"/>
<evidence type="ECO:0000256" key="6">
    <source>
        <dbReference type="ARBA" id="ARBA00022837"/>
    </source>
</evidence>
<dbReference type="CDD" id="cd05117">
    <property type="entry name" value="STKc_CAMK"/>
    <property type="match status" value="1"/>
</dbReference>
<feature type="domain" description="Protein kinase" evidence="10">
    <location>
        <begin position="78"/>
        <end position="342"/>
    </location>
</feature>
<evidence type="ECO:0000259" key="10">
    <source>
        <dbReference type="PROSITE" id="PS50011"/>
    </source>
</evidence>
<dbReference type="Proteomes" id="UP001642484">
    <property type="component" value="Unassembled WGS sequence"/>
</dbReference>
<dbReference type="Gene3D" id="1.10.238.10">
    <property type="entry name" value="EF-hand"/>
    <property type="match status" value="2"/>
</dbReference>
<dbReference type="Gene3D" id="1.10.510.10">
    <property type="entry name" value="Transferase(Phosphotransferase) domain 1"/>
    <property type="match status" value="1"/>
</dbReference>
<organism evidence="12 13">
    <name type="scientific">Durusdinium trenchii</name>
    <dbReference type="NCBI Taxonomy" id="1381693"/>
    <lineage>
        <taxon>Eukaryota</taxon>
        <taxon>Sar</taxon>
        <taxon>Alveolata</taxon>
        <taxon>Dinophyceae</taxon>
        <taxon>Suessiales</taxon>
        <taxon>Symbiodiniaceae</taxon>
        <taxon>Durusdinium</taxon>
    </lineage>
</organism>
<dbReference type="SUPFAM" id="SSF56112">
    <property type="entry name" value="Protein kinase-like (PK-like)"/>
    <property type="match status" value="1"/>
</dbReference>
<keyword evidence="2" id="KW-0723">Serine/threonine-protein kinase</keyword>
<dbReference type="PROSITE" id="PS00107">
    <property type="entry name" value="PROTEIN_KINASE_ATP"/>
    <property type="match status" value="1"/>
</dbReference>
<dbReference type="SMART" id="SM00220">
    <property type="entry name" value="S_TKc"/>
    <property type="match status" value="1"/>
</dbReference>
<evidence type="ECO:0000256" key="8">
    <source>
        <dbReference type="ARBA" id="ARBA00024334"/>
    </source>
</evidence>
<evidence type="ECO:0000259" key="11">
    <source>
        <dbReference type="PROSITE" id="PS50222"/>
    </source>
</evidence>
<dbReference type="InterPro" id="IPR017441">
    <property type="entry name" value="Protein_kinase_ATP_BS"/>
</dbReference>
<keyword evidence="7 9" id="KW-0067">ATP-binding</keyword>
<name>A0ABP0PTS2_9DINO</name>
<dbReference type="PROSITE" id="PS50011">
    <property type="entry name" value="PROTEIN_KINASE_DOM"/>
    <property type="match status" value="1"/>
</dbReference>
<keyword evidence="6" id="KW-0106">Calcium</keyword>
<keyword evidence="5" id="KW-0418">Kinase</keyword>
<protein>
    <recommendedName>
        <fullName evidence="14">Non-specific serine/threonine protein kinase</fullName>
    </recommendedName>
</protein>
<evidence type="ECO:0000256" key="1">
    <source>
        <dbReference type="ARBA" id="ARBA00001946"/>
    </source>
</evidence>
<dbReference type="InterPro" id="IPR000719">
    <property type="entry name" value="Prot_kinase_dom"/>
</dbReference>
<dbReference type="SMART" id="SM00054">
    <property type="entry name" value="EFh"/>
    <property type="match status" value="3"/>
</dbReference>
<evidence type="ECO:0000313" key="12">
    <source>
        <dbReference type="EMBL" id="CAK9078818.1"/>
    </source>
</evidence>
<dbReference type="PANTHER" id="PTHR24349">
    <property type="entry name" value="SERINE/THREONINE-PROTEIN KINASE"/>
    <property type="match status" value="1"/>
</dbReference>
<evidence type="ECO:0000313" key="13">
    <source>
        <dbReference type="Proteomes" id="UP001642484"/>
    </source>
</evidence>
<dbReference type="InterPro" id="IPR050205">
    <property type="entry name" value="CDPK_Ser/Thr_kinases"/>
</dbReference>
<dbReference type="EMBL" id="CAXAMN010023585">
    <property type="protein sequence ID" value="CAK9078818.1"/>
    <property type="molecule type" value="Genomic_DNA"/>
</dbReference>
<dbReference type="InterPro" id="IPR002048">
    <property type="entry name" value="EF_hand_dom"/>
</dbReference>
<evidence type="ECO:0000256" key="5">
    <source>
        <dbReference type="ARBA" id="ARBA00022777"/>
    </source>
</evidence>
<dbReference type="InterPro" id="IPR011009">
    <property type="entry name" value="Kinase-like_dom_sf"/>
</dbReference>
<sequence>MAGGYDPTPAPVVTDGRRSYKLSFPARRSLCTTELSSRFQAAVTKAEDDSPTATGVRPTCSVKQLCPSRMNAEISARYDFDNELGAGAFGSVFVARDKRQQDRKVAVKKMLILDGEQKEAFEKEAKIMKDLDHPNICRLLEVYQKGRFMFFVMELCEGKDVFDRMLEQEEHSFGEPQAAEIIRQASSALHYAHNRMISHRDIKPENMVFVNRDSGCNHIKVIDWGLGFYFGDRRMKSAVGSLQYCAPEVLQADHWSKWTQGYSQACDLWSLGVCTYVMLCGKPPFWGHQAQQLKMMKKEKFPMDDAIWQAISPEAKDLVKSLLRVNQKKRLPLDKVLSHPWFTVQNLRASQISQSVAKRVLSNMRNFSNLGHFHSICVAAVARQLDSRNLHEVHSVFCNLDRNGDGVLTLEEVKEGFSAIFLPNSQEMRDLEKIFSTLDMDGSGCIDYTEFCAAGVGERVFLEESALWGAFDAFDAGQHDGQITLVEIKTVLSNADVKKVWSKDVLDDAAKKALSKFDKNGDGSITFEEFCELMRSHTTARRQARAEIACSTGLVSEEITKLEEQIVKETKANTMKDFVRTYSMVQQMQEEHHSHRKGSRCVPCFGRSGVAEPGS</sequence>
<feature type="domain" description="EF-hand" evidence="11">
    <location>
        <begin position="388"/>
        <end position="423"/>
    </location>
</feature>
<keyword evidence="3" id="KW-0808">Transferase</keyword>
<evidence type="ECO:0000256" key="2">
    <source>
        <dbReference type="ARBA" id="ARBA00022527"/>
    </source>
</evidence>
<feature type="domain" description="EF-hand" evidence="11">
    <location>
        <begin position="505"/>
        <end position="540"/>
    </location>
</feature>
<feature type="binding site" evidence="9">
    <location>
        <position position="109"/>
    </location>
    <ligand>
        <name>ATP</name>
        <dbReference type="ChEBI" id="CHEBI:30616"/>
    </ligand>
</feature>
<comment type="cofactor">
    <cofactor evidence="1">
        <name>Mg(2+)</name>
        <dbReference type="ChEBI" id="CHEBI:18420"/>
    </cofactor>
</comment>
<reference evidence="12 13" key="1">
    <citation type="submission" date="2024-02" db="EMBL/GenBank/DDBJ databases">
        <authorList>
            <person name="Chen Y."/>
            <person name="Shah S."/>
            <person name="Dougan E. K."/>
            <person name="Thang M."/>
            <person name="Chan C."/>
        </authorList>
    </citation>
    <scope>NUCLEOTIDE SEQUENCE [LARGE SCALE GENOMIC DNA]</scope>
</reference>
<dbReference type="PROSITE" id="PS50222">
    <property type="entry name" value="EF_HAND_2"/>
    <property type="match status" value="3"/>
</dbReference>
<dbReference type="InterPro" id="IPR018247">
    <property type="entry name" value="EF_Hand_1_Ca_BS"/>
</dbReference>
<comment type="caution">
    <text evidence="12">The sequence shown here is derived from an EMBL/GenBank/DDBJ whole genome shotgun (WGS) entry which is preliminary data.</text>
</comment>
<feature type="domain" description="EF-hand" evidence="11">
    <location>
        <begin position="426"/>
        <end position="461"/>
    </location>
</feature>
<comment type="similarity">
    <text evidence="8">Belongs to the protein kinase superfamily. Ser/Thr protein kinase family. CDPK subfamily.</text>
</comment>
<dbReference type="CDD" id="cd00051">
    <property type="entry name" value="EFh"/>
    <property type="match status" value="2"/>
</dbReference>
<dbReference type="Gene3D" id="3.30.200.20">
    <property type="entry name" value="Phosphorylase Kinase, domain 1"/>
    <property type="match status" value="1"/>
</dbReference>
<keyword evidence="4 9" id="KW-0547">Nucleotide-binding</keyword>
<evidence type="ECO:0000256" key="3">
    <source>
        <dbReference type="ARBA" id="ARBA00022679"/>
    </source>
</evidence>
<dbReference type="InterPro" id="IPR011992">
    <property type="entry name" value="EF-hand-dom_pair"/>
</dbReference>
<dbReference type="Pfam" id="PF13499">
    <property type="entry name" value="EF-hand_7"/>
    <property type="match status" value="2"/>
</dbReference>
<gene>
    <name evidence="12" type="ORF">CCMP2556_LOCUS38855</name>
</gene>
<evidence type="ECO:0000256" key="9">
    <source>
        <dbReference type="PROSITE-ProRule" id="PRU10141"/>
    </source>
</evidence>
<evidence type="ECO:0000256" key="4">
    <source>
        <dbReference type="ARBA" id="ARBA00022741"/>
    </source>
</evidence>
<dbReference type="SUPFAM" id="SSF47473">
    <property type="entry name" value="EF-hand"/>
    <property type="match status" value="1"/>
</dbReference>
<dbReference type="Pfam" id="PF00069">
    <property type="entry name" value="Pkinase"/>
    <property type="match status" value="1"/>
</dbReference>
<dbReference type="PROSITE" id="PS00018">
    <property type="entry name" value="EF_HAND_1"/>
    <property type="match status" value="3"/>
</dbReference>
<dbReference type="InterPro" id="IPR008271">
    <property type="entry name" value="Ser/Thr_kinase_AS"/>
</dbReference>